<dbReference type="Gene3D" id="1.10.357.10">
    <property type="entry name" value="Tetracycline Repressor, domain 2"/>
    <property type="match status" value="1"/>
</dbReference>
<dbReference type="InterPro" id="IPR001647">
    <property type="entry name" value="HTH_TetR"/>
</dbReference>
<dbReference type="InterPro" id="IPR009057">
    <property type="entry name" value="Homeodomain-like_sf"/>
</dbReference>
<evidence type="ECO:0000256" key="1">
    <source>
        <dbReference type="ARBA" id="ARBA00023125"/>
    </source>
</evidence>
<reference evidence="4" key="1">
    <citation type="submission" date="2022-12" db="EMBL/GenBank/DDBJ databases">
        <title>Peptostreptococcus.</title>
        <authorList>
            <person name="Lee S.H."/>
        </authorList>
    </citation>
    <scope>NUCLEOTIDE SEQUENCE</scope>
    <source>
        <strain evidence="4">CBA3647</strain>
    </source>
</reference>
<proteinExistence type="predicted"/>
<protein>
    <submittedName>
        <fullName evidence="4">TetR/AcrR family transcriptional regulator</fullName>
    </submittedName>
</protein>
<name>A0ABY7JMD0_9FIRM</name>
<feature type="domain" description="HTH tetR-type" evidence="3">
    <location>
        <begin position="5"/>
        <end position="65"/>
    </location>
</feature>
<sequence>MPNSIPARNRIISSFWKLLSKHNYSDITIKSIAIDAKVNHNTIYYHFKNIDEIALTALDDVIIDDLPELFLSILSDVDKKINYENFLIEKGLLDTFMKIRLFARGDSIFLYNNIKNIMLEKWLLAINVDLNYLEEEDLVDLEFIFNGITSLVANPIIEKDPKILTTIVNRPLGHGIIATINRLKEKYN</sequence>
<feature type="DNA-binding region" description="H-T-H motif" evidence="2">
    <location>
        <begin position="28"/>
        <end position="47"/>
    </location>
</feature>
<keyword evidence="1 2" id="KW-0238">DNA-binding</keyword>
<keyword evidence="5" id="KW-1185">Reference proteome</keyword>
<dbReference type="Pfam" id="PF00440">
    <property type="entry name" value="TetR_N"/>
    <property type="match status" value="1"/>
</dbReference>
<evidence type="ECO:0000259" key="3">
    <source>
        <dbReference type="PROSITE" id="PS50977"/>
    </source>
</evidence>
<evidence type="ECO:0000313" key="5">
    <source>
        <dbReference type="Proteomes" id="UP001164187"/>
    </source>
</evidence>
<gene>
    <name evidence="4" type="ORF">O0R46_07925</name>
</gene>
<dbReference type="EMBL" id="CP114052">
    <property type="protein sequence ID" value="WAW14518.1"/>
    <property type="molecule type" value="Genomic_DNA"/>
</dbReference>
<dbReference type="SUPFAM" id="SSF46689">
    <property type="entry name" value="Homeodomain-like"/>
    <property type="match status" value="1"/>
</dbReference>
<organism evidence="4 5">
    <name type="scientific">Peptostreptococcus equinus</name>
    <dbReference type="NCBI Taxonomy" id="3003601"/>
    <lineage>
        <taxon>Bacteria</taxon>
        <taxon>Bacillati</taxon>
        <taxon>Bacillota</taxon>
        <taxon>Clostridia</taxon>
        <taxon>Peptostreptococcales</taxon>
        <taxon>Peptostreptococcaceae</taxon>
        <taxon>Peptostreptococcus</taxon>
    </lineage>
</organism>
<dbReference type="Proteomes" id="UP001164187">
    <property type="component" value="Chromosome"/>
</dbReference>
<evidence type="ECO:0000256" key="2">
    <source>
        <dbReference type="PROSITE-ProRule" id="PRU00335"/>
    </source>
</evidence>
<dbReference type="RefSeq" id="WP_269311215.1">
    <property type="nucleotide sequence ID" value="NZ_CP114052.1"/>
</dbReference>
<evidence type="ECO:0000313" key="4">
    <source>
        <dbReference type="EMBL" id="WAW14518.1"/>
    </source>
</evidence>
<dbReference type="PROSITE" id="PS50977">
    <property type="entry name" value="HTH_TETR_2"/>
    <property type="match status" value="1"/>
</dbReference>
<accession>A0ABY7JMD0</accession>